<dbReference type="SUPFAM" id="SSF51215">
    <property type="entry name" value="Regulatory protein AraC"/>
    <property type="match status" value="1"/>
</dbReference>
<evidence type="ECO:0000256" key="3">
    <source>
        <dbReference type="ARBA" id="ARBA00023163"/>
    </source>
</evidence>
<dbReference type="EMBL" id="QVEV01000015">
    <property type="protein sequence ID" value="RGC15162.1"/>
    <property type="molecule type" value="Genomic_DNA"/>
</dbReference>
<dbReference type="OrthoDB" id="9794370at2"/>
<name>A0A3E2VVD0_CLOIN</name>
<dbReference type="PANTHER" id="PTHR43280:SF2">
    <property type="entry name" value="HTH-TYPE TRANSCRIPTIONAL REGULATOR EXSA"/>
    <property type="match status" value="1"/>
</dbReference>
<dbReference type="InterPro" id="IPR018060">
    <property type="entry name" value="HTH_AraC"/>
</dbReference>
<dbReference type="SUPFAM" id="SSF46689">
    <property type="entry name" value="Homeodomain-like"/>
    <property type="match status" value="2"/>
</dbReference>
<dbReference type="Gene3D" id="1.10.10.60">
    <property type="entry name" value="Homeodomain-like"/>
    <property type="match status" value="2"/>
</dbReference>
<dbReference type="InterPro" id="IPR003313">
    <property type="entry name" value="AraC-bd"/>
</dbReference>
<dbReference type="Pfam" id="PF02311">
    <property type="entry name" value="AraC_binding"/>
    <property type="match status" value="1"/>
</dbReference>
<accession>A0A3E2VVD0</accession>
<dbReference type="CDD" id="cd02209">
    <property type="entry name" value="cupin_XRE_C"/>
    <property type="match status" value="1"/>
</dbReference>
<organism evidence="5 6">
    <name type="scientific">Clostridium innocuum</name>
    <dbReference type="NCBI Taxonomy" id="1522"/>
    <lineage>
        <taxon>Bacteria</taxon>
        <taxon>Bacillati</taxon>
        <taxon>Bacillota</taxon>
        <taxon>Clostridia</taxon>
        <taxon>Eubacteriales</taxon>
        <taxon>Clostridiaceae</taxon>
        <taxon>Clostridium</taxon>
    </lineage>
</organism>
<gene>
    <name evidence="5" type="ORF">DXA38_11400</name>
</gene>
<reference evidence="5 6" key="1">
    <citation type="submission" date="2018-08" db="EMBL/GenBank/DDBJ databases">
        <title>A genome reference for cultivated species of the human gut microbiota.</title>
        <authorList>
            <person name="Zou Y."/>
            <person name="Xue W."/>
            <person name="Luo G."/>
        </authorList>
    </citation>
    <scope>NUCLEOTIDE SEQUENCE [LARGE SCALE GENOMIC DNA]</scope>
    <source>
        <strain evidence="5 6">OF01-2LB</strain>
    </source>
</reference>
<protein>
    <submittedName>
        <fullName evidence="5">AraC family transcriptional regulator</fullName>
    </submittedName>
</protein>
<evidence type="ECO:0000313" key="6">
    <source>
        <dbReference type="Proteomes" id="UP000260025"/>
    </source>
</evidence>
<dbReference type="GO" id="GO:0043565">
    <property type="term" value="F:sequence-specific DNA binding"/>
    <property type="evidence" value="ECO:0007669"/>
    <property type="project" value="InterPro"/>
</dbReference>
<dbReference type="InterPro" id="IPR009057">
    <property type="entry name" value="Homeodomain-like_sf"/>
</dbReference>
<keyword evidence="3" id="KW-0804">Transcription</keyword>
<feature type="domain" description="HTH araC/xylS-type" evidence="4">
    <location>
        <begin position="164"/>
        <end position="261"/>
    </location>
</feature>
<dbReference type="Proteomes" id="UP000260025">
    <property type="component" value="Unassembled WGS sequence"/>
</dbReference>
<comment type="caution">
    <text evidence="5">The sequence shown here is derived from an EMBL/GenBank/DDBJ whole genome shotgun (WGS) entry which is preliminary data.</text>
</comment>
<dbReference type="InterPro" id="IPR014710">
    <property type="entry name" value="RmlC-like_jellyroll"/>
</dbReference>
<dbReference type="SMART" id="SM00342">
    <property type="entry name" value="HTH_ARAC"/>
    <property type="match status" value="1"/>
</dbReference>
<dbReference type="PROSITE" id="PS01124">
    <property type="entry name" value="HTH_ARAC_FAMILY_2"/>
    <property type="match status" value="1"/>
</dbReference>
<sequence length="286" mass="34052">MLANFEQRSYKDYGRVWVGRYRNLHNLAHWHLEHEIIYIEKGHVTVSHNDKEYLLQQGNLIYINSSQIHYITSNGDSIVSIIMFDSSFLPERMRTLGVQNAVLKQAYSFQTTFACIQQEQEEKRPFYVEAIHHHMERLLLEIYRGEELIQEGDTNQNENLPEYKKLLYEIQKQYADITFSQAANRMGLSESYFSRYFHRMSGMTFSRYLNIIRIEKAIELLKEDMLSVTEISMRCGFDTIRHFNRVFKDITGMSPRQLPKEFVLYHHTTRMLHDSFDPTLEESILL</sequence>
<dbReference type="InterPro" id="IPR018062">
    <property type="entry name" value="HTH_AraC-typ_CS"/>
</dbReference>
<dbReference type="PROSITE" id="PS00041">
    <property type="entry name" value="HTH_ARAC_FAMILY_1"/>
    <property type="match status" value="1"/>
</dbReference>
<dbReference type="GO" id="GO:0003700">
    <property type="term" value="F:DNA-binding transcription factor activity"/>
    <property type="evidence" value="ECO:0007669"/>
    <property type="project" value="InterPro"/>
</dbReference>
<dbReference type="RefSeq" id="WP_117443280.1">
    <property type="nucleotide sequence ID" value="NZ_JAJFEN010000020.1"/>
</dbReference>
<dbReference type="AlphaFoldDB" id="A0A3E2VVD0"/>
<evidence type="ECO:0000259" key="4">
    <source>
        <dbReference type="PROSITE" id="PS01124"/>
    </source>
</evidence>
<evidence type="ECO:0000313" key="5">
    <source>
        <dbReference type="EMBL" id="RGC15162.1"/>
    </source>
</evidence>
<dbReference type="PANTHER" id="PTHR43280">
    <property type="entry name" value="ARAC-FAMILY TRANSCRIPTIONAL REGULATOR"/>
    <property type="match status" value="1"/>
</dbReference>
<evidence type="ECO:0000256" key="2">
    <source>
        <dbReference type="ARBA" id="ARBA00023125"/>
    </source>
</evidence>
<keyword evidence="2" id="KW-0238">DNA-binding</keyword>
<dbReference type="InterPro" id="IPR037923">
    <property type="entry name" value="HTH-like"/>
</dbReference>
<proteinExistence type="predicted"/>
<dbReference type="Pfam" id="PF12833">
    <property type="entry name" value="HTH_18"/>
    <property type="match status" value="1"/>
</dbReference>
<evidence type="ECO:0000256" key="1">
    <source>
        <dbReference type="ARBA" id="ARBA00023015"/>
    </source>
</evidence>
<keyword evidence="1" id="KW-0805">Transcription regulation</keyword>
<dbReference type="Gene3D" id="2.60.120.10">
    <property type="entry name" value="Jelly Rolls"/>
    <property type="match status" value="1"/>
</dbReference>